<evidence type="ECO:0000256" key="2">
    <source>
        <dbReference type="ARBA" id="ARBA00022448"/>
    </source>
</evidence>
<dbReference type="InterPro" id="IPR036640">
    <property type="entry name" value="ABC1_TM_sf"/>
</dbReference>
<dbReference type="GO" id="GO:0016887">
    <property type="term" value="F:ATP hydrolysis activity"/>
    <property type="evidence" value="ECO:0007669"/>
    <property type="project" value="InterPro"/>
</dbReference>
<feature type="transmembrane region" description="Helical" evidence="8">
    <location>
        <begin position="251"/>
        <end position="275"/>
    </location>
</feature>
<comment type="caution">
    <text evidence="11">The sequence shown here is derived from an EMBL/GenBank/DDBJ whole genome shotgun (WGS) entry which is preliminary data.</text>
</comment>
<dbReference type="InterPro" id="IPR003439">
    <property type="entry name" value="ABC_transporter-like_ATP-bd"/>
</dbReference>
<keyword evidence="5 11" id="KW-0067">ATP-binding</keyword>
<dbReference type="GO" id="GO:0005524">
    <property type="term" value="F:ATP binding"/>
    <property type="evidence" value="ECO:0007669"/>
    <property type="project" value="UniProtKB-KW"/>
</dbReference>
<dbReference type="PROSITE" id="PS50929">
    <property type="entry name" value="ABC_TM1F"/>
    <property type="match status" value="1"/>
</dbReference>
<evidence type="ECO:0000313" key="12">
    <source>
        <dbReference type="Proteomes" id="UP000824072"/>
    </source>
</evidence>
<dbReference type="PROSITE" id="PS50893">
    <property type="entry name" value="ABC_TRANSPORTER_2"/>
    <property type="match status" value="1"/>
</dbReference>
<dbReference type="Gene3D" id="3.40.50.300">
    <property type="entry name" value="P-loop containing nucleotide triphosphate hydrolases"/>
    <property type="match status" value="1"/>
</dbReference>
<dbReference type="GO" id="GO:0034040">
    <property type="term" value="F:ATPase-coupled lipid transmembrane transporter activity"/>
    <property type="evidence" value="ECO:0007669"/>
    <property type="project" value="TreeGrafter"/>
</dbReference>
<dbReference type="SUPFAM" id="SSF90123">
    <property type="entry name" value="ABC transporter transmembrane region"/>
    <property type="match status" value="1"/>
</dbReference>
<reference evidence="11" key="1">
    <citation type="submission" date="2020-10" db="EMBL/GenBank/DDBJ databases">
        <authorList>
            <person name="Gilroy R."/>
        </authorList>
    </citation>
    <scope>NUCLEOTIDE SEQUENCE</scope>
    <source>
        <strain evidence="11">ChiHcec3-11533</strain>
    </source>
</reference>
<reference evidence="11" key="2">
    <citation type="journal article" date="2021" name="PeerJ">
        <title>Extensive microbial diversity within the chicken gut microbiome revealed by metagenomics and culture.</title>
        <authorList>
            <person name="Gilroy R."/>
            <person name="Ravi A."/>
            <person name="Getino M."/>
            <person name="Pursley I."/>
            <person name="Horton D.L."/>
            <person name="Alikhan N.F."/>
            <person name="Baker D."/>
            <person name="Gharbi K."/>
            <person name="Hall N."/>
            <person name="Watson M."/>
            <person name="Adriaenssens E.M."/>
            <person name="Foster-Nyarko E."/>
            <person name="Jarju S."/>
            <person name="Secka A."/>
            <person name="Antonio M."/>
            <person name="Oren A."/>
            <person name="Chaudhuri R.R."/>
            <person name="La Ragione R."/>
            <person name="Hildebrand F."/>
            <person name="Pallen M.J."/>
        </authorList>
    </citation>
    <scope>NUCLEOTIDE SEQUENCE</scope>
    <source>
        <strain evidence="11">ChiHcec3-11533</strain>
    </source>
</reference>
<feature type="transmembrane region" description="Helical" evidence="8">
    <location>
        <begin position="140"/>
        <end position="162"/>
    </location>
</feature>
<dbReference type="SUPFAM" id="SSF52540">
    <property type="entry name" value="P-loop containing nucleoside triphosphate hydrolases"/>
    <property type="match status" value="1"/>
</dbReference>
<dbReference type="FunFam" id="3.40.50.300:FF:000604">
    <property type="entry name" value="ABC transporter B family member 28"/>
    <property type="match status" value="1"/>
</dbReference>
<evidence type="ECO:0000259" key="10">
    <source>
        <dbReference type="PROSITE" id="PS50929"/>
    </source>
</evidence>
<dbReference type="InterPro" id="IPR003593">
    <property type="entry name" value="AAA+_ATPase"/>
</dbReference>
<evidence type="ECO:0000256" key="3">
    <source>
        <dbReference type="ARBA" id="ARBA00022692"/>
    </source>
</evidence>
<name>A0A9D1IAV2_9FIRM</name>
<dbReference type="InterPro" id="IPR011527">
    <property type="entry name" value="ABC1_TM_dom"/>
</dbReference>
<keyword evidence="3 8" id="KW-0812">Transmembrane</keyword>
<keyword evidence="7 8" id="KW-0472">Membrane</keyword>
<dbReference type="InterPro" id="IPR039421">
    <property type="entry name" value="Type_1_exporter"/>
</dbReference>
<dbReference type="Pfam" id="PF00005">
    <property type="entry name" value="ABC_tran"/>
    <property type="match status" value="1"/>
</dbReference>
<proteinExistence type="predicted"/>
<feature type="transmembrane region" description="Helical" evidence="8">
    <location>
        <begin position="168"/>
        <end position="186"/>
    </location>
</feature>
<evidence type="ECO:0000256" key="8">
    <source>
        <dbReference type="SAM" id="Phobius"/>
    </source>
</evidence>
<feature type="domain" description="ABC transmembrane type-1" evidence="10">
    <location>
        <begin position="28"/>
        <end position="313"/>
    </location>
</feature>
<keyword evidence="4" id="KW-0547">Nucleotide-binding</keyword>
<dbReference type="GO" id="GO:0140359">
    <property type="term" value="F:ABC-type transporter activity"/>
    <property type="evidence" value="ECO:0007669"/>
    <property type="project" value="InterPro"/>
</dbReference>
<evidence type="ECO:0000256" key="4">
    <source>
        <dbReference type="ARBA" id="ARBA00022741"/>
    </source>
</evidence>
<keyword evidence="6 8" id="KW-1133">Transmembrane helix</keyword>
<evidence type="ECO:0000256" key="5">
    <source>
        <dbReference type="ARBA" id="ARBA00022840"/>
    </source>
</evidence>
<evidence type="ECO:0000313" key="11">
    <source>
        <dbReference type="EMBL" id="HIU33863.1"/>
    </source>
</evidence>
<feature type="transmembrane region" description="Helical" evidence="8">
    <location>
        <begin position="60"/>
        <end position="79"/>
    </location>
</feature>
<dbReference type="GO" id="GO:0005886">
    <property type="term" value="C:plasma membrane"/>
    <property type="evidence" value="ECO:0007669"/>
    <property type="project" value="UniProtKB-SubCell"/>
</dbReference>
<dbReference type="CDD" id="cd07346">
    <property type="entry name" value="ABC_6TM_exporters"/>
    <property type="match status" value="1"/>
</dbReference>
<dbReference type="InterPro" id="IPR017871">
    <property type="entry name" value="ABC_transporter-like_CS"/>
</dbReference>
<evidence type="ECO:0000256" key="6">
    <source>
        <dbReference type="ARBA" id="ARBA00022989"/>
    </source>
</evidence>
<keyword evidence="2" id="KW-0813">Transport</keyword>
<protein>
    <submittedName>
        <fullName evidence="11">ABC transporter ATP-binding protein</fullName>
    </submittedName>
</protein>
<dbReference type="GO" id="GO:0005737">
    <property type="term" value="C:cytoplasm"/>
    <property type="evidence" value="ECO:0007669"/>
    <property type="project" value="UniProtKB-ARBA"/>
</dbReference>
<evidence type="ECO:0000256" key="7">
    <source>
        <dbReference type="ARBA" id="ARBA00023136"/>
    </source>
</evidence>
<comment type="subcellular location">
    <subcellularLocation>
        <location evidence="1">Cell membrane</location>
        <topology evidence="1">Multi-pass membrane protein</topology>
    </subcellularLocation>
</comment>
<evidence type="ECO:0000256" key="1">
    <source>
        <dbReference type="ARBA" id="ARBA00004651"/>
    </source>
</evidence>
<feature type="domain" description="ABC transporter" evidence="9">
    <location>
        <begin position="349"/>
        <end position="587"/>
    </location>
</feature>
<feature type="transmembrane region" description="Helical" evidence="8">
    <location>
        <begin position="27"/>
        <end position="48"/>
    </location>
</feature>
<dbReference type="Pfam" id="PF00664">
    <property type="entry name" value="ABC_membrane"/>
    <property type="match status" value="1"/>
</dbReference>
<dbReference type="SMART" id="SM00382">
    <property type="entry name" value="AAA"/>
    <property type="match status" value="1"/>
</dbReference>
<dbReference type="EMBL" id="DVMU01000106">
    <property type="protein sequence ID" value="HIU33863.1"/>
    <property type="molecule type" value="Genomic_DNA"/>
</dbReference>
<dbReference type="PANTHER" id="PTHR24221">
    <property type="entry name" value="ATP-BINDING CASSETTE SUB-FAMILY B"/>
    <property type="match status" value="1"/>
</dbReference>
<dbReference type="Proteomes" id="UP000824072">
    <property type="component" value="Unassembled WGS sequence"/>
</dbReference>
<dbReference type="InterPro" id="IPR027417">
    <property type="entry name" value="P-loop_NTPase"/>
</dbReference>
<evidence type="ECO:0000259" key="9">
    <source>
        <dbReference type="PROSITE" id="PS50893"/>
    </source>
</evidence>
<dbReference type="PANTHER" id="PTHR24221:SF654">
    <property type="entry name" value="ATP-BINDING CASSETTE SUB-FAMILY B MEMBER 6"/>
    <property type="match status" value="1"/>
</dbReference>
<dbReference type="Gene3D" id="1.20.1560.10">
    <property type="entry name" value="ABC transporter type 1, transmembrane domain"/>
    <property type="match status" value="1"/>
</dbReference>
<dbReference type="PROSITE" id="PS00211">
    <property type="entry name" value="ABC_TRANSPORTER_1"/>
    <property type="match status" value="1"/>
</dbReference>
<accession>A0A9D1IAV2</accession>
<gene>
    <name evidence="11" type="ORF">IAB02_04810</name>
</gene>
<organism evidence="11 12">
    <name type="scientific">Candidatus Pullichristensenella excrementigallinarum</name>
    <dbReference type="NCBI Taxonomy" id="2840907"/>
    <lineage>
        <taxon>Bacteria</taxon>
        <taxon>Bacillati</taxon>
        <taxon>Bacillota</taxon>
        <taxon>Clostridia</taxon>
        <taxon>Candidatus Pullichristensenella</taxon>
    </lineage>
</organism>
<dbReference type="AlphaFoldDB" id="A0A9D1IAV2"/>
<sequence length="590" mass="65801">MKTQRKDARQIYRKIYALLEKKQRRGFLLILLILGISAVLSQLTPLAIGYLTDDILAEQHVNFASIWPVLLLILIVNVVNEVIKVVRRLIVEDTATQVEKTARQKAAQALLMAPLSYFREHMTGNIHGRLNRSLEGTVKWIKLVFMDFAPAVATGVAAIVIIFLKLPVLVACLIILVIPVGTFIVFRQITTQKGIRVTLMETKADMDGTMVELLGGIETIRTLDSAQVESNRILQRSEELRAKEMRHHKAMALYDCLKFVNEAIFSVLVIAISVILASQKIITVGTVLTAYLCFTQLTGPLRELHRILDEFSECTVLADDYFQMVEIPVDFSYREGDAAPSPKVEGNDIRLEEISFAYPEKPETRILENLRLSVGAGEFLGIAGPSGCGKSTLIKAIDKLEPAQGRIYLGGVEISALSRAALAEIVALVPQTPFLVADTVFHNICYGMRREVTLEEVQDAAKKACMDEVIDQLPGKYQFRLSEGGRNLSGGQRQRIALARIFLRKPRILILDEATSALDNTSEKSIQCEIEKMKEEYGTTVLSIAHRLSTLRNCDEIIVMDEGKIVQRGTFDALKNTPGIFQDMERGVMK</sequence>